<reference evidence="2 3" key="1">
    <citation type="journal article" date="2023" name="Plant Biotechnol. J.">
        <title>Chromosome-level wild Hevea brasiliensis genome provides new tools for genomic-assisted breeding and valuable loci to elevate rubber yield.</title>
        <authorList>
            <person name="Cheng H."/>
            <person name="Song X."/>
            <person name="Hu Y."/>
            <person name="Wu T."/>
            <person name="Yang Q."/>
            <person name="An Z."/>
            <person name="Feng S."/>
            <person name="Deng Z."/>
            <person name="Wu W."/>
            <person name="Zeng X."/>
            <person name="Tu M."/>
            <person name="Wang X."/>
            <person name="Huang H."/>
        </authorList>
    </citation>
    <scope>NUCLEOTIDE SEQUENCE [LARGE SCALE GENOMIC DNA]</scope>
    <source>
        <strain evidence="2">MT/VB/25A 57/8</strain>
    </source>
</reference>
<sequence length="162" mass="18275">MAAENKVSLKLLIDKKANKLLKLARKWQKLAAIKRKRITLPHAIGITNTSNCTSPVSEKGHFAVYSADKKGFLLPLEYLRNEIIKQLFNMAEEEFGLQNKGPLTLPCDTEHMGYAFGLIKQQATRDVENAFLTSITSHCFQSFCLQDQVTSNQLPICSFEEL</sequence>
<comment type="caution">
    <text evidence="2">The sequence shown here is derived from an EMBL/GenBank/DDBJ whole genome shotgun (WGS) entry which is preliminary data.</text>
</comment>
<dbReference type="EMBL" id="JARPOI010000253">
    <property type="protein sequence ID" value="KAJ9129111.1"/>
    <property type="molecule type" value="Genomic_DNA"/>
</dbReference>
<gene>
    <name evidence="2" type="ORF">P3X46_034102</name>
</gene>
<keyword evidence="3" id="KW-1185">Reference proteome</keyword>
<evidence type="ECO:0008006" key="4">
    <source>
        <dbReference type="Google" id="ProtNLM"/>
    </source>
</evidence>
<accession>A0ABQ9KBU8</accession>
<evidence type="ECO:0000313" key="2">
    <source>
        <dbReference type="EMBL" id="KAJ9129111.1"/>
    </source>
</evidence>
<dbReference type="Pfam" id="PF02519">
    <property type="entry name" value="Auxin_inducible"/>
    <property type="match status" value="1"/>
</dbReference>
<dbReference type="InterPro" id="IPR003676">
    <property type="entry name" value="SAUR_fam"/>
</dbReference>
<comment type="similarity">
    <text evidence="1">Belongs to the ARG7 family.</text>
</comment>
<name>A0ABQ9KBU8_HEVBR</name>
<dbReference type="PANTHER" id="PTHR31175">
    <property type="entry name" value="AUXIN-RESPONSIVE FAMILY PROTEIN"/>
    <property type="match status" value="1"/>
</dbReference>
<evidence type="ECO:0000256" key="1">
    <source>
        <dbReference type="ARBA" id="ARBA00006974"/>
    </source>
</evidence>
<dbReference type="Proteomes" id="UP001174677">
    <property type="component" value="Unassembled WGS sequence"/>
</dbReference>
<evidence type="ECO:0000313" key="3">
    <source>
        <dbReference type="Proteomes" id="UP001174677"/>
    </source>
</evidence>
<dbReference type="PANTHER" id="PTHR31175:SF113">
    <property type="entry name" value="BINDING PROTEIN, PUTATIVE-RELATED"/>
    <property type="match status" value="1"/>
</dbReference>
<organism evidence="2 3">
    <name type="scientific">Hevea brasiliensis</name>
    <name type="common">Para rubber tree</name>
    <name type="synonym">Siphonia brasiliensis</name>
    <dbReference type="NCBI Taxonomy" id="3981"/>
    <lineage>
        <taxon>Eukaryota</taxon>
        <taxon>Viridiplantae</taxon>
        <taxon>Streptophyta</taxon>
        <taxon>Embryophyta</taxon>
        <taxon>Tracheophyta</taxon>
        <taxon>Spermatophyta</taxon>
        <taxon>Magnoliopsida</taxon>
        <taxon>eudicotyledons</taxon>
        <taxon>Gunneridae</taxon>
        <taxon>Pentapetalae</taxon>
        <taxon>rosids</taxon>
        <taxon>fabids</taxon>
        <taxon>Malpighiales</taxon>
        <taxon>Euphorbiaceae</taxon>
        <taxon>Crotonoideae</taxon>
        <taxon>Micrandreae</taxon>
        <taxon>Hevea</taxon>
    </lineage>
</organism>
<proteinExistence type="inferred from homology"/>
<protein>
    <recommendedName>
        <fullName evidence="4">SAUR family protein</fullName>
    </recommendedName>
</protein>